<gene>
    <name evidence="1" type="ORF">FVW59_17915</name>
</gene>
<name>A0A5C8ZLP0_9GAMM</name>
<evidence type="ECO:0000313" key="1">
    <source>
        <dbReference type="EMBL" id="TXS89393.1"/>
    </source>
</evidence>
<evidence type="ECO:0000313" key="2">
    <source>
        <dbReference type="Proteomes" id="UP000321933"/>
    </source>
</evidence>
<dbReference type="Pfam" id="PF10387">
    <property type="entry name" value="DUF2442"/>
    <property type="match status" value="1"/>
</dbReference>
<protein>
    <submittedName>
        <fullName evidence="1">DUF2442 domain-containing protein</fullName>
    </submittedName>
</protein>
<proteinExistence type="predicted"/>
<dbReference type="SUPFAM" id="SSF143880">
    <property type="entry name" value="NE0471 N-terminal domain-like"/>
    <property type="match status" value="1"/>
</dbReference>
<dbReference type="OrthoDB" id="427321at2"/>
<sequence>MPRVTAVEALSNYLLLVHFDNARQRKYDLKPLLAKPLFAELKNPRIFRQVSVEPGGYAVSWETGADISEYELWRNGVEVYP</sequence>
<dbReference type="Gene3D" id="3.30.2020.10">
    <property type="entry name" value="NE0471-like N-terminal domain"/>
    <property type="match status" value="1"/>
</dbReference>
<comment type="caution">
    <text evidence="1">The sequence shown here is derived from an EMBL/GenBank/DDBJ whole genome shotgun (WGS) entry which is preliminary data.</text>
</comment>
<dbReference type="EMBL" id="VRYZ01000009">
    <property type="protein sequence ID" value="TXS89393.1"/>
    <property type="molecule type" value="Genomic_DNA"/>
</dbReference>
<dbReference type="AlphaFoldDB" id="A0A5C8ZLP0"/>
<organism evidence="1 2">
    <name type="scientific">Parahaliea aestuarii</name>
    <dbReference type="NCBI Taxonomy" id="1852021"/>
    <lineage>
        <taxon>Bacteria</taxon>
        <taxon>Pseudomonadati</taxon>
        <taxon>Pseudomonadota</taxon>
        <taxon>Gammaproteobacteria</taxon>
        <taxon>Cellvibrionales</taxon>
        <taxon>Halieaceae</taxon>
        <taxon>Parahaliea</taxon>
    </lineage>
</organism>
<accession>A0A5C8ZLP0</accession>
<dbReference type="InterPro" id="IPR018841">
    <property type="entry name" value="DUF2442"/>
</dbReference>
<dbReference type="Proteomes" id="UP000321933">
    <property type="component" value="Unassembled WGS sequence"/>
</dbReference>
<reference evidence="1 2" key="1">
    <citation type="submission" date="2019-08" db="EMBL/GenBank/DDBJ databases">
        <title>Parahaliea maris sp. nov., isolated from the surface seawater.</title>
        <authorList>
            <person name="Liu Y."/>
        </authorList>
    </citation>
    <scope>NUCLEOTIDE SEQUENCE [LARGE SCALE GENOMIC DNA]</scope>
    <source>
        <strain evidence="1 2">S2-26</strain>
    </source>
</reference>
<keyword evidence="2" id="KW-1185">Reference proteome</keyword>
<dbReference type="InterPro" id="IPR036782">
    <property type="entry name" value="NE0471-like_N"/>
</dbReference>